<evidence type="ECO:0000313" key="2">
    <source>
        <dbReference type="WBParaSite" id="ES5_v2.g596.t1"/>
    </source>
</evidence>
<evidence type="ECO:0000313" key="1">
    <source>
        <dbReference type="Proteomes" id="UP000887579"/>
    </source>
</evidence>
<proteinExistence type="predicted"/>
<dbReference type="WBParaSite" id="ES5_v2.g596.t1">
    <property type="protein sequence ID" value="ES5_v2.g596.t1"/>
    <property type="gene ID" value="ES5_v2.g596"/>
</dbReference>
<sequence>MKKEATIDYHWKSKEVTRQISKILLGHHIILCVPLTIPLNDLHGAKEIVTSLILKNSKGTFADYFLSDSVALIDYIEQIKKPAFEILNELNDYSFKDNISLFVELPKFERMITYNNFSAERAVLLTTLKLKRLNYLMEDKFSFESNFINGKLPMGMDERDRIAETIIENIGKLGDLDVSTFPPPLLVVLYNHCKVYEREYIFALYENAFVPALHPKLEENIDIAYTAVKNIPLKRVENLWLLKANDGNANEVYQKYLAGKWCIVITKNTKHLITEFMNGAITWVLTEETKWKESSEPVLIYNGVNECLLGLASPQQSNKKTCKNGAIFRCPCCCEIDKGIKKAWICTKCKFLFQTADDNQLYCDCGVFDLERSDRRCFKCAMKKIETTNVQKPEDTTKILTKEKSTDNEKEKLSSFLLIPTKRTPTSVPRSPTTEMPKKIVPLKKKFNILFIGQSGAGKSMLINSIYNYLNYDFEEVSQAETVDCNLPCQFQLQTPDFKKRVFKAGPEDENENYNDSGESVTQHPKIYNFKTEKYDCQIIDTPGLGDTRGAKQDEYNLNLIRNTIIGIKELHAICFIMPSNISKQTQNFNVHMCKLFTLFPKTALKNIFFFFTFANSTFFTIGDTRSCLEEFISTFKATNNAEIPFSPENVCCVDSEAFMYFIATKQGHKYQNRDLESFKISWDRSKAAIETFLGKLENVFPIKSADILMTYELEQIGRMLRKENNDALKNIVEHILITISQISMTSKFNLAKKPSIEPMNDSQKLELFLALDICQKHVVDPNLKQLIKVLIDAYATKTENKNAEKSEYQNGVNAKRASIESNKSVEKEPRPDPPKRIQSTWPCKIRGGKTGIENDTTSSVPECSSTKRMTFAQVETTRPNPSRRIPSNWPCMKQLKKIAEKVGKEWQNGKISKNLFDHMLNVQIAANLQNEDVNKAKLINSFNVLLADVNSDSKADIENLLQALDEFSFKKGTADALEDIEDNKMDESVTSTHLIVEPDNHIIFAFPKSVIDENAKINAVGIDLGTSRCCIAVNRKNGIETVGIENVGERLLPSYVSYDEEHTKCGQVVVDRIRNFSTATVFDSKRIIGKTMVNIDKMWPFKVVNSDNQVVIKLQTDRGEIEQTATQVAAELLKYMKNKAEQFQGKQLSKVVITVPAAFNLGQEEATREAAIRAGWETVTLLPEPIAASFAYFIDRQIPNNSNLLLFDLGGGTLDVCVFKIVNDQIQIISKNGDSRLGGRDFDNLLMDYFGNKLSLDYDVTELGNKKYKLLAECQKIKHNLSVRNDDQLDVEDIDPTKAGFIKITQQNFQDLAEDLLNKIKNTIFSALYKSRYTADKIDKVLQVGGGCRMQMIKKLLQDTFPNAEHCCEEHPDEVVAIGAAYYAYNIFSEE</sequence>
<name>A0AC34GP49_9BILA</name>
<reference evidence="2" key="1">
    <citation type="submission" date="2022-11" db="UniProtKB">
        <authorList>
            <consortium name="WormBaseParasite"/>
        </authorList>
    </citation>
    <scope>IDENTIFICATION</scope>
</reference>
<accession>A0AC34GP49</accession>
<protein>
    <submittedName>
        <fullName evidence="2">G domain-containing protein</fullName>
    </submittedName>
</protein>
<organism evidence="1 2">
    <name type="scientific">Panagrolaimus sp. ES5</name>
    <dbReference type="NCBI Taxonomy" id="591445"/>
    <lineage>
        <taxon>Eukaryota</taxon>
        <taxon>Metazoa</taxon>
        <taxon>Ecdysozoa</taxon>
        <taxon>Nematoda</taxon>
        <taxon>Chromadorea</taxon>
        <taxon>Rhabditida</taxon>
        <taxon>Tylenchina</taxon>
        <taxon>Panagrolaimomorpha</taxon>
        <taxon>Panagrolaimoidea</taxon>
        <taxon>Panagrolaimidae</taxon>
        <taxon>Panagrolaimus</taxon>
    </lineage>
</organism>
<dbReference type="Proteomes" id="UP000887579">
    <property type="component" value="Unplaced"/>
</dbReference>